<proteinExistence type="predicted"/>
<sequence length="212" mass="22634">MSSGKKSSSPSSGGGLRILWIPGRKKYNKKGRYEPTNKGQTHGKHNSGKIEPWSLGGSKGQRDMINSDDMAGTSDVPGVSGMLPSTCIIGATTGGGGGDAEAVKDAVNSSKLETVKEEEDYDHGSNTATLVLKERKNGSCVSKKVDLDTIENLSENEGTKKSTNDLTDGILYPNSVSKKGKKKKKQDEGDEPNEKCVTCLYYTLMCCECTIS</sequence>
<evidence type="ECO:0000313" key="2">
    <source>
        <dbReference type="EMBL" id="JAV08349.1"/>
    </source>
</evidence>
<accession>A0A1L8DPH5</accession>
<dbReference type="AlphaFoldDB" id="A0A1L8DPH5"/>
<feature type="region of interest" description="Disordered" evidence="1">
    <location>
        <begin position="153"/>
        <end position="192"/>
    </location>
</feature>
<evidence type="ECO:0000256" key="1">
    <source>
        <dbReference type="SAM" id="MobiDB-lite"/>
    </source>
</evidence>
<protein>
    <submittedName>
        <fullName evidence="2">Putative mucin-5ac isoform x1</fullName>
    </submittedName>
</protein>
<dbReference type="EMBL" id="GFDF01005735">
    <property type="protein sequence ID" value="JAV08349.1"/>
    <property type="molecule type" value="Transcribed_RNA"/>
</dbReference>
<feature type="compositionally biased region" description="Low complexity" evidence="1">
    <location>
        <begin position="1"/>
        <end position="11"/>
    </location>
</feature>
<name>A0A1L8DPH5_9DIPT</name>
<reference evidence="2" key="1">
    <citation type="submission" date="2016-12" db="EMBL/GenBank/DDBJ databases">
        <title>An insight into the sialome and mialome of the sand fly, Nyssomyia neivai.</title>
        <authorList>
            <person name="Sebastian V."/>
            <person name="Goulart T.M."/>
            <person name="Oliveira W."/>
            <person name="Calvo E."/>
            <person name="Oliveira L.F."/>
            <person name="Pinto M.C."/>
            <person name="Rosselino A.M."/>
            <person name="Ribeiro J.M."/>
        </authorList>
    </citation>
    <scope>NUCLEOTIDE SEQUENCE</scope>
</reference>
<organism evidence="2">
    <name type="scientific">Nyssomyia neivai</name>
    <dbReference type="NCBI Taxonomy" id="330878"/>
    <lineage>
        <taxon>Eukaryota</taxon>
        <taxon>Metazoa</taxon>
        <taxon>Ecdysozoa</taxon>
        <taxon>Arthropoda</taxon>
        <taxon>Hexapoda</taxon>
        <taxon>Insecta</taxon>
        <taxon>Pterygota</taxon>
        <taxon>Neoptera</taxon>
        <taxon>Endopterygota</taxon>
        <taxon>Diptera</taxon>
        <taxon>Nematocera</taxon>
        <taxon>Psychodoidea</taxon>
        <taxon>Psychodidae</taxon>
        <taxon>Nyssomyia</taxon>
    </lineage>
</organism>
<feature type="region of interest" description="Disordered" evidence="1">
    <location>
        <begin position="1"/>
        <end position="78"/>
    </location>
</feature>